<keyword evidence="1 3" id="KW-0732">Signal</keyword>
<protein>
    <submittedName>
        <fullName evidence="4">Uncharacterized protein</fullName>
    </submittedName>
</protein>
<dbReference type="Proteomes" id="UP000269331">
    <property type="component" value="Chromosome"/>
</dbReference>
<dbReference type="AlphaFoldDB" id="A0A2Z5TLX2"/>
<evidence type="ECO:0000313" key="4">
    <source>
        <dbReference type="EMBL" id="BBA92350.1"/>
    </source>
</evidence>
<gene>
    <name evidence="4" type="ORF">SR187_3705</name>
</gene>
<name>A0A2Z5TLX2_9STRE</name>
<evidence type="ECO:0000313" key="5">
    <source>
        <dbReference type="Proteomes" id="UP000269331"/>
    </source>
</evidence>
<feature type="signal peptide" evidence="3">
    <location>
        <begin position="1"/>
        <end position="30"/>
    </location>
</feature>
<proteinExistence type="predicted"/>
<feature type="region of interest" description="Disordered" evidence="2">
    <location>
        <begin position="54"/>
        <end position="76"/>
    </location>
</feature>
<reference evidence="4 5" key="1">
    <citation type="journal article" date="2018" name="Genome Biol. Evol.">
        <title>Complete Genome Sequence of Streptococcus ruminantium sp. nov. GUT-187T (=DSM 104980T =JCM 31869T), the Type Strain of S. ruminantium, and Comparison with Genome Sequences of Streptococcus suis Strains.</title>
        <authorList>
            <person name="Tohya M."/>
            <person name="Sekizaki T."/>
            <person name="Miyoshi-Akiyama T."/>
        </authorList>
    </citation>
    <scope>NUCLEOTIDE SEQUENCE [LARGE SCALE GENOMIC DNA]</scope>
    <source>
        <strain evidence="4 5">GUT187T</strain>
    </source>
</reference>
<dbReference type="KEGG" id="srq:SR187_3705"/>
<dbReference type="EMBL" id="AP018400">
    <property type="protein sequence ID" value="BBA92350.1"/>
    <property type="molecule type" value="Genomic_DNA"/>
</dbReference>
<evidence type="ECO:0000256" key="1">
    <source>
        <dbReference type="ARBA" id="ARBA00022729"/>
    </source>
</evidence>
<evidence type="ECO:0000256" key="2">
    <source>
        <dbReference type="SAM" id="MobiDB-lite"/>
    </source>
</evidence>
<feature type="compositionally biased region" description="Basic and acidic residues" evidence="2">
    <location>
        <begin position="57"/>
        <end position="73"/>
    </location>
</feature>
<dbReference type="RefSeq" id="WP_160113876.1">
    <property type="nucleotide sequence ID" value="NZ_AP018400.1"/>
</dbReference>
<accession>A0A2Z5TLX2</accession>
<dbReference type="NCBIfam" id="TIGR01168">
    <property type="entry name" value="YSIRK_signal"/>
    <property type="match status" value="1"/>
</dbReference>
<evidence type="ECO:0000256" key="3">
    <source>
        <dbReference type="SAM" id="SignalP"/>
    </source>
</evidence>
<organism evidence="4 5">
    <name type="scientific">Streptococcus ruminantium</name>
    <dbReference type="NCBI Taxonomy" id="1917441"/>
    <lineage>
        <taxon>Bacteria</taxon>
        <taxon>Bacillati</taxon>
        <taxon>Bacillota</taxon>
        <taxon>Bacilli</taxon>
        <taxon>Lactobacillales</taxon>
        <taxon>Streptococcaceae</taxon>
        <taxon>Streptococcus</taxon>
    </lineage>
</organism>
<feature type="chain" id="PRO_5016391470" evidence="3">
    <location>
        <begin position="31"/>
        <end position="159"/>
    </location>
</feature>
<sequence length="159" mass="16764">MFSCKKVKVGLVSAAIASLLVLASSPVAQASSYRSSDSIGFEFDKDGARGSDSLGFEFEKDGAPGSDRQHDNIPPRGGGNIEICNYDGGNGIISICRGSGTGRYNHWGYNGYSGGSNKELGWEYEKDGGNGPRYHDDLGPRNTLGLGSVLGDMGRAILH</sequence>
<dbReference type="InterPro" id="IPR005877">
    <property type="entry name" value="YSIRK_signal_dom"/>
</dbReference>
<dbReference type="GeneID" id="52229305"/>